<sequence length="464" mass="51785">MLLIVSDALAQVKMPSIFTDGMVLQQQAKVPLWGWAGKGKNVSVKCSWNGENYQAKADKDGKWKVFVNTPKAGGPYSIKISDGQTLTLNDVLIGEVWILGGQSNMEMPMKGFRSQPVYGSNDAILHSKNPNIRLYVVPRAREFEAKENSKPSVWKHAEPEAVANFSATGYYFGRLLQDLLQVPIGLINVNYGGSTAEAWMSREELAAFADIKLPEQKDAAKVDNRTPTALYNGMLHPIIGYGIKGAVFYQGESNYDRPDQYQKLFPALVKEWRSEWKQGDFPFYYVQIAPYNYAQLPPYQSGGKFNSAYLRDAQRKALDAIPNAGMVSLLDIGDEKSIHPMHKKPVGERLALLALGKTYGMKGFGYESPLLDTMEVTGSIAKIKFKNVHNGLSTFGHDLVNFEICGKDRWFYPAKAEIDGNEVLVSSPKVKEPVAVRYAFKDFVVGELFSTERLPVSSFRTDDF</sequence>
<dbReference type="Proteomes" id="UP000283433">
    <property type="component" value="Unassembled WGS sequence"/>
</dbReference>
<feature type="domain" description="Sialate O-acetylesterase" evidence="2">
    <location>
        <begin position="95"/>
        <end position="342"/>
    </location>
</feature>
<evidence type="ECO:0000259" key="2">
    <source>
        <dbReference type="Pfam" id="PF03629"/>
    </source>
</evidence>
<keyword evidence="1" id="KW-0378">Hydrolase</keyword>
<dbReference type="InterPro" id="IPR005181">
    <property type="entry name" value="SASA"/>
</dbReference>
<dbReference type="PANTHER" id="PTHR22901:SF0">
    <property type="entry name" value="SIALATE O-ACETYLESTERASE"/>
    <property type="match status" value="1"/>
</dbReference>
<dbReference type="GO" id="GO:0001681">
    <property type="term" value="F:sialate O-acetylesterase activity"/>
    <property type="evidence" value="ECO:0007669"/>
    <property type="project" value="InterPro"/>
</dbReference>
<protein>
    <submittedName>
        <fullName evidence="3">9-O-acetylesterase</fullName>
    </submittedName>
</protein>
<accession>A0A419S694</accession>
<dbReference type="Pfam" id="PF03629">
    <property type="entry name" value="SASA"/>
    <property type="match status" value="1"/>
</dbReference>
<dbReference type="AlphaFoldDB" id="A0A419S694"/>
<evidence type="ECO:0000313" key="4">
    <source>
        <dbReference type="Proteomes" id="UP000283433"/>
    </source>
</evidence>
<dbReference type="Gene3D" id="3.40.50.1110">
    <property type="entry name" value="SGNH hydrolase"/>
    <property type="match status" value="1"/>
</dbReference>
<dbReference type="SUPFAM" id="SSF52266">
    <property type="entry name" value="SGNH hydrolase"/>
    <property type="match status" value="1"/>
</dbReference>
<name>A0A419S694_9SPHI</name>
<evidence type="ECO:0000313" key="3">
    <source>
        <dbReference type="EMBL" id="RKD16372.1"/>
    </source>
</evidence>
<keyword evidence="4" id="KW-1185">Reference proteome</keyword>
<dbReference type="GO" id="GO:0005975">
    <property type="term" value="P:carbohydrate metabolic process"/>
    <property type="evidence" value="ECO:0007669"/>
    <property type="project" value="TreeGrafter"/>
</dbReference>
<organism evidence="3 4">
    <name type="scientific">Pelobium manganitolerans</name>
    <dbReference type="NCBI Taxonomy" id="1842495"/>
    <lineage>
        <taxon>Bacteria</taxon>
        <taxon>Pseudomonadati</taxon>
        <taxon>Bacteroidota</taxon>
        <taxon>Sphingobacteriia</taxon>
        <taxon>Sphingobacteriales</taxon>
        <taxon>Sphingobacteriaceae</taxon>
        <taxon>Pelobium</taxon>
    </lineage>
</organism>
<evidence type="ECO:0000256" key="1">
    <source>
        <dbReference type="ARBA" id="ARBA00022801"/>
    </source>
</evidence>
<dbReference type="PANTHER" id="PTHR22901">
    <property type="entry name" value="SIALATE O-ACETYLESTERASE"/>
    <property type="match status" value="1"/>
</dbReference>
<reference evidence="3 4" key="1">
    <citation type="submission" date="2016-07" db="EMBL/GenBank/DDBJ databases">
        <title>Genome of Pelobium manganitolerans.</title>
        <authorList>
            <person name="Wu S."/>
            <person name="Wang G."/>
        </authorList>
    </citation>
    <scope>NUCLEOTIDE SEQUENCE [LARGE SCALE GENOMIC DNA]</scope>
    <source>
        <strain evidence="3 4">YS-25</strain>
    </source>
</reference>
<dbReference type="EMBL" id="MBTA01000023">
    <property type="protein sequence ID" value="RKD16372.1"/>
    <property type="molecule type" value="Genomic_DNA"/>
</dbReference>
<dbReference type="InterPro" id="IPR039329">
    <property type="entry name" value="SIAE"/>
</dbReference>
<gene>
    <name evidence="3" type="ORF">BCY91_04885</name>
</gene>
<comment type="caution">
    <text evidence="3">The sequence shown here is derived from an EMBL/GenBank/DDBJ whole genome shotgun (WGS) entry which is preliminary data.</text>
</comment>
<dbReference type="InterPro" id="IPR036514">
    <property type="entry name" value="SGNH_hydro_sf"/>
</dbReference>
<proteinExistence type="predicted"/>